<gene>
    <name evidence="2" type="ORF">ACFQBM_13100</name>
</gene>
<dbReference type="EMBL" id="JBHSVR010000001">
    <property type="protein sequence ID" value="MFC6634230.1"/>
    <property type="molecule type" value="Genomic_DNA"/>
</dbReference>
<evidence type="ECO:0008006" key="4">
    <source>
        <dbReference type="Google" id="ProtNLM"/>
    </source>
</evidence>
<dbReference type="RefSeq" id="WP_193189852.1">
    <property type="nucleotide sequence ID" value="NZ_JACZFR010000009.1"/>
</dbReference>
<name>A0ABW1YQA3_9GAMM</name>
<evidence type="ECO:0000256" key="1">
    <source>
        <dbReference type="SAM" id="SignalP"/>
    </source>
</evidence>
<evidence type="ECO:0000313" key="3">
    <source>
        <dbReference type="Proteomes" id="UP001596425"/>
    </source>
</evidence>
<accession>A0ABW1YQA3</accession>
<reference evidence="3" key="1">
    <citation type="journal article" date="2019" name="Int. J. Syst. Evol. Microbiol.">
        <title>The Global Catalogue of Microorganisms (GCM) 10K type strain sequencing project: providing services to taxonomists for standard genome sequencing and annotation.</title>
        <authorList>
            <consortium name="The Broad Institute Genomics Platform"/>
            <consortium name="The Broad Institute Genome Sequencing Center for Infectious Disease"/>
            <person name="Wu L."/>
            <person name="Ma J."/>
        </authorList>
    </citation>
    <scope>NUCLEOTIDE SEQUENCE [LARGE SCALE GENOMIC DNA]</scope>
    <source>
        <strain evidence="3">CGMCC 1.13718</strain>
    </source>
</reference>
<keyword evidence="3" id="KW-1185">Reference proteome</keyword>
<evidence type="ECO:0000313" key="2">
    <source>
        <dbReference type="EMBL" id="MFC6634230.1"/>
    </source>
</evidence>
<proteinExistence type="predicted"/>
<protein>
    <recommendedName>
        <fullName evidence="4">Alginate export domain-containing protein</fullName>
    </recommendedName>
</protein>
<keyword evidence="1" id="KW-0732">Signal</keyword>
<organism evidence="2 3">
    <name type="scientific">Microbulbifer taiwanensis</name>
    <dbReference type="NCBI Taxonomy" id="986746"/>
    <lineage>
        <taxon>Bacteria</taxon>
        <taxon>Pseudomonadati</taxon>
        <taxon>Pseudomonadota</taxon>
        <taxon>Gammaproteobacteria</taxon>
        <taxon>Cellvibrionales</taxon>
        <taxon>Microbulbiferaceae</taxon>
        <taxon>Microbulbifer</taxon>
    </lineage>
</organism>
<comment type="caution">
    <text evidence="2">The sequence shown here is derived from an EMBL/GenBank/DDBJ whole genome shotgun (WGS) entry which is preliminary data.</text>
</comment>
<sequence>MRSQRTAARLTPALVAVLCGGLGAGPATGDDDWAFDTSGAQETWSSDYELTLQLIREREQLFAPLAASWDGGDRAGRSAAELRLDLQLRCSASPCKGTRLVLKPRLALGDDDRPAAMPDPQPDWLAEGYLLREFDGGTRVGAGKRLLGWGPSLLYSPSNRLFPDNGAVTPRRDVPGKPMAFASTDLSPRGRANLLLADPRLDEVAGLDSGGAFSLARAEWNWVEGRIATLGAVAAGGGGFRPYVGGYYQLGLGEAWTLGFEAATSRGYADTVAGAPALAQNEERWRWDGVFNLRYGAASGAETGLELIYNGYAQSDAERLDPALAALPSAGRGPSRNRPLHPFVQRRYALLQTTWPKLFGDRRWGLTARLLQGLDGASTSGFTELSYSPGDAATVYLGLSRSRSGKALEMSQPVTRSAYLALDAFF</sequence>
<feature type="signal peptide" evidence="1">
    <location>
        <begin position="1"/>
        <end position="29"/>
    </location>
</feature>
<feature type="chain" id="PRO_5045299484" description="Alginate export domain-containing protein" evidence="1">
    <location>
        <begin position="30"/>
        <end position="426"/>
    </location>
</feature>
<dbReference type="Proteomes" id="UP001596425">
    <property type="component" value="Unassembled WGS sequence"/>
</dbReference>